<feature type="transmembrane region" description="Helical" evidence="8">
    <location>
        <begin position="142"/>
        <end position="167"/>
    </location>
</feature>
<evidence type="ECO:0000313" key="10">
    <source>
        <dbReference type="EMBL" id="KAK2615521.1"/>
    </source>
</evidence>
<feature type="transmembrane region" description="Helical" evidence="8">
    <location>
        <begin position="260"/>
        <end position="281"/>
    </location>
</feature>
<feature type="transmembrane region" description="Helical" evidence="8">
    <location>
        <begin position="48"/>
        <end position="72"/>
    </location>
</feature>
<comment type="subcellular location">
    <subcellularLocation>
        <location evidence="1">Membrane</location>
        <topology evidence="1">Multi-pass membrane protein</topology>
    </subcellularLocation>
</comment>
<evidence type="ECO:0000256" key="5">
    <source>
        <dbReference type="ARBA" id="ARBA00022989"/>
    </source>
</evidence>
<dbReference type="PANTHER" id="PTHR48022">
    <property type="entry name" value="PLASTIDIC GLUCOSE TRANSPORTER 4"/>
    <property type="match status" value="1"/>
</dbReference>
<name>A0AAD9SSL5_PHOAM</name>
<keyword evidence="4 8" id="KW-0812">Transmembrane</keyword>
<keyword evidence="11" id="KW-1185">Reference proteome</keyword>
<dbReference type="PROSITE" id="PS00216">
    <property type="entry name" value="SUGAR_TRANSPORT_1"/>
    <property type="match status" value="1"/>
</dbReference>
<dbReference type="InterPro" id="IPR005828">
    <property type="entry name" value="MFS_sugar_transport-like"/>
</dbReference>
<feature type="transmembrane region" description="Helical" evidence="8">
    <location>
        <begin position="109"/>
        <end position="130"/>
    </location>
</feature>
<proteinExistence type="inferred from homology"/>
<feature type="transmembrane region" description="Helical" evidence="8">
    <location>
        <begin position="355"/>
        <end position="378"/>
    </location>
</feature>
<dbReference type="Gene3D" id="1.20.1250.20">
    <property type="entry name" value="MFS general substrate transporter like domains"/>
    <property type="match status" value="1"/>
</dbReference>
<comment type="caution">
    <text evidence="10">The sequence shown here is derived from an EMBL/GenBank/DDBJ whole genome shotgun (WGS) entry which is preliminary data.</text>
</comment>
<feature type="transmembrane region" description="Helical" evidence="8">
    <location>
        <begin position="293"/>
        <end position="316"/>
    </location>
</feature>
<dbReference type="SUPFAM" id="SSF103473">
    <property type="entry name" value="MFS general substrate transporter"/>
    <property type="match status" value="1"/>
</dbReference>
<dbReference type="GO" id="GO:0005351">
    <property type="term" value="F:carbohydrate:proton symporter activity"/>
    <property type="evidence" value="ECO:0007669"/>
    <property type="project" value="TreeGrafter"/>
</dbReference>
<feature type="transmembrane region" description="Helical" evidence="8">
    <location>
        <begin position="424"/>
        <end position="443"/>
    </location>
</feature>
<dbReference type="PANTHER" id="PTHR48022:SF2">
    <property type="entry name" value="PLASTIDIC GLUCOSE TRANSPORTER 4"/>
    <property type="match status" value="1"/>
</dbReference>
<evidence type="ECO:0000256" key="8">
    <source>
        <dbReference type="SAM" id="Phobius"/>
    </source>
</evidence>
<keyword evidence="6 8" id="KW-0472">Membrane</keyword>
<dbReference type="AlphaFoldDB" id="A0AAD9SSL5"/>
<protein>
    <recommendedName>
        <fullName evidence="9">Major facilitator superfamily (MFS) profile domain-containing protein</fullName>
    </recommendedName>
</protein>
<dbReference type="Proteomes" id="UP001265746">
    <property type="component" value="Unassembled WGS sequence"/>
</dbReference>
<feature type="domain" description="Major facilitator superfamily (MFS) profile" evidence="9">
    <location>
        <begin position="15"/>
        <end position="448"/>
    </location>
</feature>
<evidence type="ECO:0000256" key="7">
    <source>
        <dbReference type="RuleBase" id="RU003346"/>
    </source>
</evidence>
<evidence type="ECO:0000256" key="3">
    <source>
        <dbReference type="ARBA" id="ARBA00022448"/>
    </source>
</evidence>
<dbReference type="NCBIfam" id="TIGR00879">
    <property type="entry name" value="SP"/>
    <property type="match status" value="1"/>
</dbReference>
<feature type="transmembrane region" description="Helical" evidence="8">
    <location>
        <begin position="398"/>
        <end position="418"/>
    </location>
</feature>
<organism evidence="10 11">
    <name type="scientific">Phomopsis amygdali</name>
    <name type="common">Fusicoccum amygdali</name>
    <dbReference type="NCBI Taxonomy" id="1214568"/>
    <lineage>
        <taxon>Eukaryota</taxon>
        <taxon>Fungi</taxon>
        <taxon>Dikarya</taxon>
        <taxon>Ascomycota</taxon>
        <taxon>Pezizomycotina</taxon>
        <taxon>Sordariomycetes</taxon>
        <taxon>Sordariomycetidae</taxon>
        <taxon>Diaporthales</taxon>
        <taxon>Diaporthaceae</taxon>
        <taxon>Diaporthe</taxon>
    </lineage>
</organism>
<evidence type="ECO:0000256" key="1">
    <source>
        <dbReference type="ARBA" id="ARBA00004141"/>
    </source>
</evidence>
<dbReference type="InterPro" id="IPR005829">
    <property type="entry name" value="Sugar_transporter_CS"/>
</dbReference>
<dbReference type="Pfam" id="PF00083">
    <property type="entry name" value="Sugar_tr"/>
    <property type="match status" value="1"/>
</dbReference>
<evidence type="ECO:0000259" key="9">
    <source>
        <dbReference type="PROSITE" id="PS50850"/>
    </source>
</evidence>
<feature type="transmembrane region" description="Helical" evidence="8">
    <location>
        <begin position="84"/>
        <end position="103"/>
    </location>
</feature>
<dbReference type="InterPro" id="IPR050360">
    <property type="entry name" value="MFS_Sugar_Transporters"/>
</dbReference>
<feature type="transmembrane region" description="Helical" evidence="8">
    <location>
        <begin position="173"/>
        <end position="195"/>
    </location>
</feature>
<dbReference type="FunFam" id="1.20.1250.20:FF:000134">
    <property type="entry name" value="MFS sugar transporter protein"/>
    <property type="match status" value="1"/>
</dbReference>
<sequence length="528" mass="56115">MGVMAPKLIPGYVLASVTISIGGLINGYDTGSIGAVTSMSQFEATIGHLSPTLVGFTVSLIMLAGAAPSVFAGWLADHHGRLKTILLGSVLFCAGALLQGTAYSLPQFLLGRTVAGLGEGVFLSNMSVYISEISPTKSRGVLSGLPQFMATAGICIGYFTCYGSVYIRESSMAWRLPFIIMVAMALTLIACCTRLPESPRWSMSRGDQSAALAALQRLDFSMVEAEKIMSDGAAAEQRVSLTPWQSFALLFRRGYRARTILALFVLGMVQLSGIDGVLYYAPLLFGQAGLSSATASFLASGVSGILMLLISVPAFLLADKWGRRTSAITGGIGLSGIMFLIGSLYAAGAVHPYGIARWVVVVSVFLFGLTYCATWGIVGKIYATEIQPTHVRAAANCVAQGLGFFTNWFVAMLTPILLDKSAFGAYFLFGGLAMFTVLVLGAYMPETRGRSLEDIQQAFHRPALGSLKSSLKSLIRRGESPSTSTPVSTLGHSEDVELRPSIAEHPGAIQRVPIETMTRGLRFDTSVA</sequence>
<gene>
    <name evidence="10" type="ORF">N8I77_002270</name>
</gene>
<dbReference type="InterPro" id="IPR020846">
    <property type="entry name" value="MFS_dom"/>
</dbReference>
<accession>A0AAD9SSL5</accession>
<keyword evidence="3 7" id="KW-0813">Transport</keyword>
<dbReference type="PRINTS" id="PR00171">
    <property type="entry name" value="SUGRTRNSPORT"/>
</dbReference>
<comment type="similarity">
    <text evidence="2 7">Belongs to the major facilitator superfamily. Sugar transporter (TC 2.A.1.1) family.</text>
</comment>
<feature type="transmembrane region" description="Helical" evidence="8">
    <location>
        <begin position="12"/>
        <end position="28"/>
    </location>
</feature>
<dbReference type="PROSITE" id="PS00217">
    <property type="entry name" value="SUGAR_TRANSPORT_2"/>
    <property type="match status" value="1"/>
</dbReference>
<evidence type="ECO:0000256" key="6">
    <source>
        <dbReference type="ARBA" id="ARBA00023136"/>
    </source>
</evidence>
<dbReference type="EMBL" id="JAUJFL010000001">
    <property type="protein sequence ID" value="KAK2615521.1"/>
    <property type="molecule type" value="Genomic_DNA"/>
</dbReference>
<evidence type="ECO:0000256" key="2">
    <source>
        <dbReference type="ARBA" id="ARBA00010992"/>
    </source>
</evidence>
<feature type="transmembrane region" description="Helical" evidence="8">
    <location>
        <begin position="328"/>
        <end position="349"/>
    </location>
</feature>
<dbReference type="GO" id="GO:0016020">
    <property type="term" value="C:membrane"/>
    <property type="evidence" value="ECO:0007669"/>
    <property type="project" value="UniProtKB-SubCell"/>
</dbReference>
<dbReference type="PROSITE" id="PS50850">
    <property type="entry name" value="MFS"/>
    <property type="match status" value="1"/>
</dbReference>
<dbReference type="InterPro" id="IPR036259">
    <property type="entry name" value="MFS_trans_sf"/>
</dbReference>
<dbReference type="InterPro" id="IPR003663">
    <property type="entry name" value="Sugar/inositol_transpt"/>
</dbReference>
<evidence type="ECO:0000313" key="11">
    <source>
        <dbReference type="Proteomes" id="UP001265746"/>
    </source>
</evidence>
<keyword evidence="5 8" id="KW-1133">Transmembrane helix</keyword>
<reference evidence="10" key="1">
    <citation type="submission" date="2023-06" db="EMBL/GenBank/DDBJ databases">
        <authorList>
            <person name="Noh H."/>
        </authorList>
    </citation>
    <scope>NUCLEOTIDE SEQUENCE</scope>
    <source>
        <strain evidence="10">DUCC20226</strain>
    </source>
</reference>
<evidence type="ECO:0000256" key="4">
    <source>
        <dbReference type="ARBA" id="ARBA00022692"/>
    </source>
</evidence>